<keyword evidence="3" id="KW-1185">Reference proteome</keyword>
<gene>
    <name evidence="2" type="ORF">O3G_MSEX002469</name>
</gene>
<sequence>MPQIWKRSYVVPIFKTGDKHNIANYRPISKLSVIPKLFEHIIYDQMKPLIRPHIIEQQHGFLSKKSTETNLCEFIDFITNAMDDRCQVDVVYTDYSKAFDRIHHDILVSKLYHFGIHGDLLRWVDSYLRDCCQAVTVKGFSSTFTPVPSGVPQGSHLGPLLFNIFVNDVGEIFKNTDFSLYADDQKIYKIVKTLDDCCYRKIWKNYLFNVKPISYTLTRINVTSLLIPEKKKYTL</sequence>
<dbReference type="Pfam" id="PF00078">
    <property type="entry name" value="RVT_1"/>
    <property type="match status" value="1"/>
</dbReference>
<feature type="domain" description="Reverse transcriptase" evidence="1">
    <location>
        <begin position="1"/>
        <end position="235"/>
    </location>
</feature>
<dbReference type="PANTHER" id="PTHR33332">
    <property type="entry name" value="REVERSE TRANSCRIPTASE DOMAIN-CONTAINING PROTEIN"/>
    <property type="match status" value="1"/>
</dbReference>
<protein>
    <recommendedName>
        <fullName evidence="1">Reverse transcriptase domain-containing protein</fullName>
    </recommendedName>
</protein>
<dbReference type="PROSITE" id="PS50878">
    <property type="entry name" value="RT_POL"/>
    <property type="match status" value="1"/>
</dbReference>
<dbReference type="CDD" id="cd01650">
    <property type="entry name" value="RT_nLTR_like"/>
    <property type="match status" value="1"/>
</dbReference>
<reference evidence="2" key="2">
    <citation type="submission" date="2020-12" db="EMBL/GenBank/DDBJ databases">
        <authorList>
            <person name="Kanost M."/>
        </authorList>
    </citation>
    <scope>NUCLEOTIDE SEQUENCE</scope>
</reference>
<reference evidence="2" key="1">
    <citation type="journal article" date="2016" name="Insect Biochem. Mol. Biol.">
        <title>Multifaceted biological insights from a draft genome sequence of the tobacco hornworm moth, Manduca sexta.</title>
        <authorList>
            <person name="Kanost M.R."/>
            <person name="Arrese E.L."/>
            <person name="Cao X."/>
            <person name="Chen Y.R."/>
            <person name="Chellapilla S."/>
            <person name="Goldsmith M.R."/>
            <person name="Grosse-Wilde E."/>
            <person name="Heckel D.G."/>
            <person name="Herndon N."/>
            <person name="Jiang H."/>
            <person name="Papanicolaou A."/>
            <person name="Qu J."/>
            <person name="Soulages J.L."/>
            <person name="Vogel H."/>
            <person name="Walters J."/>
            <person name="Waterhouse R.M."/>
            <person name="Ahn S.J."/>
            <person name="Almeida F.C."/>
            <person name="An C."/>
            <person name="Aqrawi P."/>
            <person name="Bretschneider A."/>
            <person name="Bryant W.B."/>
            <person name="Bucks S."/>
            <person name="Chao H."/>
            <person name="Chevignon G."/>
            <person name="Christen J.M."/>
            <person name="Clarke D.F."/>
            <person name="Dittmer N.T."/>
            <person name="Ferguson L.C.F."/>
            <person name="Garavelou S."/>
            <person name="Gordon K.H.J."/>
            <person name="Gunaratna R.T."/>
            <person name="Han Y."/>
            <person name="Hauser F."/>
            <person name="He Y."/>
            <person name="Heidel-Fischer H."/>
            <person name="Hirsh A."/>
            <person name="Hu Y."/>
            <person name="Jiang H."/>
            <person name="Kalra D."/>
            <person name="Klinner C."/>
            <person name="Konig C."/>
            <person name="Kovar C."/>
            <person name="Kroll A.R."/>
            <person name="Kuwar S.S."/>
            <person name="Lee S.L."/>
            <person name="Lehman R."/>
            <person name="Li K."/>
            <person name="Li Z."/>
            <person name="Liang H."/>
            <person name="Lovelace S."/>
            <person name="Lu Z."/>
            <person name="Mansfield J.H."/>
            <person name="McCulloch K.J."/>
            <person name="Mathew T."/>
            <person name="Morton B."/>
            <person name="Muzny D.M."/>
            <person name="Neunemann D."/>
            <person name="Ongeri F."/>
            <person name="Pauchet Y."/>
            <person name="Pu L.L."/>
            <person name="Pyrousis I."/>
            <person name="Rao X.J."/>
            <person name="Redding A."/>
            <person name="Roesel C."/>
            <person name="Sanchez-Gracia A."/>
            <person name="Schaack S."/>
            <person name="Shukla A."/>
            <person name="Tetreau G."/>
            <person name="Wang Y."/>
            <person name="Xiong G.H."/>
            <person name="Traut W."/>
            <person name="Walsh T.K."/>
            <person name="Worley K.C."/>
            <person name="Wu D."/>
            <person name="Wu W."/>
            <person name="Wu Y.Q."/>
            <person name="Zhang X."/>
            <person name="Zou Z."/>
            <person name="Zucker H."/>
            <person name="Briscoe A.D."/>
            <person name="Burmester T."/>
            <person name="Clem R.J."/>
            <person name="Feyereisen R."/>
            <person name="Grimmelikhuijzen C.J.P."/>
            <person name="Hamodrakas S.J."/>
            <person name="Hansson B.S."/>
            <person name="Huguet E."/>
            <person name="Jermiin L.S."/>
            <person name="Lan Q."/>
            <person name="Lehman H.K."/>
            <person name="Lorenzen M."/>
            <person name="Merzendorfer H."/>
            <person name="Michalopoulos I."/>
            <person name="Morton D.B."/>
            <person name="Muthukrishnan S."/>
            <person name="Oakeshott J.G."/>
            <person name="Palmer W."/>
            <person name="Park Y."/>
            <person name="Passarelli A.L."/>
            <person name="Rozas J."/>
            <person name="Schwartz L.M."/>
            <person name="Smith W."/>
            <person name="Southgate A."/>
            <person name="Vilcinskas A."/>
            <person name="Vogt R."/>
            <person name="Wang P."/>
            <person name="Werren J."/>
            <person name="Yu X.Q."/>
            <person name="Zhou J.J."/>
            <person name="Brown S.J."/>
            <person name="Scherer S.E."/>
            <person name="Richards S."/>
            <person name="Blissard G.W."/>
        </authorList>
    </citation>
    <scope>NUCLEOTIDE SEQUENCE</scope>
</reference>
<evidence type="ECO:0000313" key="2">
    <source>
        <dbReference type="EMBL" id="KAG6442757.1"/>
    </source>
</evidence>
<proteinExistence type="predicted"/>
<organism evidence="2 3">
    <name type="scientific">Manduca sexta</name>
    <name type="common">Tobacco hawkmoth</name>
    <name type="synonym">Tobacco hornworm</name>
    <dbReference type="NCBI Taxonomy" id="7130"/>
    <lineage>
        <taxon>Eukaryota</taxon>
        <taxon>Metazoa</taxon>
        <taxon>Ecdysozoa</taxon>
        <taxon>Arthropoda</taxon>
        <taxon>Hexapoda</taxon>
        <taxon>Insecta</taxon>
        <taxon>Pterygota</taxon>
        <taxon>Neoptera</taxon>
        <taxon>Endopterygota</taxon>
        <taxon>Lepidoptera</taxon>
        <taxon>Glossata</taxon>
        <taxon>Ditrysia</taxon>
        <taxon>Bombycoidea</taxon>
        <taxon>Sphingidae</taxon>
        <taxon>Sphinginae</taxon>
        <taxon>Sphingini</taxon>
        <taxon>Manduca</taxon>
    </lineage>
</organism>
<dbReference type="InterPro" id="IPR000477">
    <property type="entry name" value="RT_dom"/>
</dbReference>
<dbReference type="AlphaFoldDB" id="A0A921YQ89"/>
<name>A0A921YQ89_MANSE</name>
<evidence type="ECO:0000313" key="3">
    <source>
        <dbReference type="Proteomes" id="UP000791440"/>
    </source>
</evidence>
<dbReference type="EMBL" id="JH668295">
    <property type="protein sequence ID" value="KAG6442757.1"/>
    <property type="molecule type" value="Genomic_DNA"/>
</dbReference>
<evidence type="ECO:0000259" key="1">
    <source>
        <dbReference type="PROSITE" id="PS50878"/>
    </source>
</evidence>
<comment type="caution">
    <text evidence="2">The sequence shown here is derived from an EMBL/GenBank/DDBJ whole genome shotgun (WGS) entry which is preliminary data.</text>
</comment>
<dbReference type="Proteomes" id="UP000791440">
    <property type="component" value="Unassembled WGS sequence"/>
</dbReference>
<accession>A0A921YQ89</accession>